<evidence type="ECO:0000313" key="3">
    <source>
        <dbReference type="Proteomes" id="UP000013148"/>
    </source>
</evidence>
<dbReference type="RefSeq" id="WP_004817381.1">
    <property type="nucleotide sequence ID" value="NZ_KB849455.1"/>
</dbReference>
<dbReference type="EMBL" id="APPJ01000004">
    <property type="protein sequence ID" value="ENV18706.1"/>
    <property type="molecule type" value="Genomic_DNA"/>
</dbReference>
<dbReference type="GO" id="GO:0030488">
    <property type="term" value="P:tRNA methylation"/>
    <property type="evidence" value="ECO:0007669"/>
    <property type="project" value="TreeGrafter"/>
</dbReference>
<name>N8X374_ACIGI</name>
<dbReference type="SUPFAM" id="SSF52540">
    <property type="entry name" value="P-loop containing nucleoside triphosphate hydrolases"/>
    <property type="match status" value="1"/>
</dbReference>
<dbReference type="GO" id="GO:0002098">
    <property type="term" value="P:tRNA wobble uridine modification"/>
    <property type="evidence" value="ECO:0007669"/>
    <property type="project" value="TreeGrafter"/>
</dbReference>
<dbReference type="Proteomes" id="UP000013148">
    <property type="component" value="Unassembled WGS sequence"/>
</dbReference>
<dbReference type="PANTHER" id="PTHR42714:SF2">
    <property type="entry name" value="TRNA MODIFICATION GTPASE GTPBP3, MITOCHONDRIAL"/>
    <property type="match status" value="1"/>
</dbReference>
<keyword evidence="3" id="KW-1185">Reference proteome</keyword>
<evidence type="ECO:0000313" key="2">
    <source>
        <dbReference type="EMBL" id="ENV18706.1"/>
    </source>
</evidence>
<dbReference type="GO" id="GO:0005737">
    <property type="term" value="C:cytoplasm"/>
    <property type="evidence" value="ECO:0007669"/>
    <property type="project" value="TreeGrafter"/>
</dbReference>
<dbReference type="InterPro" id="IPR006073">
    <property type="entry name" value="GTP-bd"/>
</dbReference>
<protein>
    <recommendedName>
        <fullName evidence="1">G domain-containing protein</fullName>
    </recommendedName>
</protein>
<dbReference type="PANTHER" id="PTHR42714">
    <property type="entry name" value="TRNA MODIFICATION GTPASE GTPBP3"/>
    <property type="match status" value="1"/>
</dbReference>
<feature type="domain" description="G" evidence="1">
    <location>
        <begin position="32"/>
        <end position="144"/>
    </location>
</feature>
<evidence type="ECO:0000259" key="1">
    <source>
        <dbReference type="Pfam" id="PF01926"/>
    </source>
</evidence>
<comment type="caution">
    <text evidence="2">The sequence shown here is derived from an EMBL/GenBank/DDBJ whole genome shotgun (WGS) entry which is preliminary data.</text>
</comment>
<dbReference type="Gene3D" id="3.40.50.300">
    <property type="entry name" value="P-loop containing nucleotide triphosphate hydrolases"/>
    <property type="match status" value="1"/>
</dbReference>
<reference evidence="2 3" key="1">
    <citation type="submission" date="2013-02" db="EMBL/GenBank/DDBJ databases">
        <title>The Genome Sequence of Acinetobacter guillouiae NIPH 991.</title>
        <authorList>
            <consortium name="The Broad Institute Genome Sequencing Platform"/>
            <consortium name="The Broad Institute Genome Sequencing Center for Infectious Disease"/>
            <person name="Cerqueira G."/>
            <person name="Feldgarden M."/>
            <person name="Courvalin P."/>
            <person name="Perichon B."/>
            <person name="Grillot-Courvalin C."/>
            <person name="Clermont D."/>
            <person name="Rocha E."/>
            <person name="Yoon E.-J."/>
            <person name="Nemec A."/>
            <person name="Walker B."/>
            <person name="Young S.K."/>
            <person name="Zeng Q."/>
            <person name="Gargeya S."/>
            <person name="Fitzgerald M."/>
            <person name="Haas B."/>
            <person name="Abouelleil A."/>
            <person name="Alvarado L."/>
            <person name="Arachchi H.M."/>
            <person name="Berlin A.M."/>
            <person name="Chapman S.B."/>
            <person name="Dewar J."/>
            <person name="Goldberg J."/>
            <person name="Griggs A."/>
            <person name="Gujja S."/>
            <person name="Hansen M."/>
            <person name="Howarth C."/>
            <person name="Imamovic A."/>
            <person name="Larimer J."/>
            <person name="McCowan C."/>
            <person name="Murphy C."/>
            <person name="Neiman D."/>
            <person name="Pearson M."/>
            <person name="Priest M."/>
            <person name="Roberts A."/>
            <person name="Saif S."/>
            <person name="Shea T."/>
            <person name="Sisk P."/>
            <person name="Sykes S."/>
            <person name="Wortman J."/>
            <person name="Nusbaum C."/>
            <person name="Birren B."/>
        </authorList>
    </citation>
    <scope>NUCLEOTIDE SEQUENCE [LARGE SCALE GENOMIC DNA]</scope>
    <source>
        <strain evidence="2 3">NIPH 991</strain>
    </source>
</reference>
<gene>
    <name evidence="2" type="ORF">F964_00506</name>
</gene>
<organism evidence="2 3">
    <name type="scientific">Acinetobacter guillouiae NIPH 991</name>
    <dbReference type="NCBI Taxonomy" id="1217656"/>
    <lineage>
        <taxon>Bacteria</taxon>
        <taxon>Pseudomonadati</taxon>
        <taxon>Pseudomonadota</taxon>
        <taxon>Gammaproteobacteria</taxon>
        <taxon>Moraxellales</taxon>
        <taxon>Moraxellaceae</taxon>
        <taxon>Acinetobacter</taxon>
    </lineage>
</organism>
<accession>N8X374</accession>
<dbReference type="AlphaFoldDB" id="N8X374"/>
<proteinExistence type="predicted"/>
<dbReference type="InterPro" id="IPR027417">
    <property type="entry name" value="P-loop_NTPase"/>
</dbReference>
<dbReference type="eggNOG" id="COG0699">
    <property type="taxonomic scope" value="Bacteria"/>
</dbReference>
<sequence length="278" mass="32230">MSVSILLKESQDLRKNSQDFLNKSLLSEKPVIVTWGLMNAGKSSLLNMLTQHIDQEFFKTNDLRETIEVSAYETDQFIYLDTPGLDANTEDNLEALKGVRNADIVLFVHQLQGELEANEIEFLKDVRTSFGQYAEKNIILILSKVDKEDRSKVDQIQNRVLEQCKQYLGFQPQCFQISNTLYQQGIQKHKDGLIRHSHIEDLKQSINTVVLNTKVVRQERYNQEKVLLLKKLTDQKKKIEVEYKAQQSLLTNGFAPFQNSLESLKQFVEMKAQQYKKI</sequence>
<dbReference type="PATRIC" id="fig|1217656.3.peg.493"/>
<dbReference type="HOGENOM" id="CLU_084759_0_0_6"/>
<dbReference type="GO" id="GO:0005525">
    <property type="term" value="F:GTP binding"/>
    <property type="evidence" value="ECO:0007669"/>
    <property type="project" value="InterPro"/>
</dbReference>
<dbReference type="Pfam" id="PF01926">
    <property type="entry name" value="MMR_HSR1"/>
    <property type="match status" value="1"/>
</dbReference>